<keyword evidence="1 3" id="KW-0808">Transferase</keyword>
<dbReference type="Gene3D" id="3.30.1540.10">
    <property type="entry name" value="formyl-coa transferase, domain 3"/>
    <property type="match status" value="1"/>
</dbReference>
<name>A0A371X036_9HYPH</name>
<protein>
    <submittedName>
        <fullName evidence="3">CoA transferase</fullName>
    </submittedName>
</protein>
<dbReference type="Proteomes" id="UP000264310">
    <property type="component" value="Unassembled WGS sequence"/>
</dbReference>
<evidence type="ECO:0000256" key="2">
    <source>
        <dbReference type="SAM" id="MobiDB-lite"/>
    </source>
</evidence>
<evidence type="ECO:0000313" key="4">
    <source>
        <dbReference type="Proteomes" id="UP000264310"/>
    </source>
</evidence>
<keyword evidence="4" id="KW-1185">Reference proteome</keyword>
<accession>A0A371X036</accession>
<dbReference type="PANTHER" id="PTHR48207">
    <property type="entry name" value="SUCCINATE--HYDROXYMETHYLGLUTARATE COA-TRANSFERASE"/>
    <property type="match status" value="1"/>
</dbReference>
<dbReference type="InterPro" id="IPR044855">
    <property type="entry name" value="CoA-Trfase_III_dom3_sf"/>
</dbReference>
<feature type="region of interest" description="Disordered" evidence="2">
    <location>
        <begin position="219"/>
        <end position="249"/>
    </location>
</feature>
<dbReference type="GO" id="GO:0008410">
    <property type="term" value="F:CoA-transferase activity"/>
    <property type="evidence" value="ECO:0007669"/>
    <property type="project" value="TreeGrafter"/>
</dbReference>
<dbReference type="SUPFAM" id="SSF89796">
    <property type="entry name" value="CoA-transferase family III (CaiB/BaiF)"/>
    <property type="match status" value="1"/>
</dbReference>
<organism evidence="3 4">
    <name type="scientific">Fulvimarina endophytica</name>
    <dbReference type="NCBI Taxonomy" id="2293836"/>
    <lineage>
        <taxon>Bacteria</taxon>
        <taxon>Pseudomonadati</taxon>
        <taxon>Pseudomonadota</taxon>
        <taxon>Alphaproteobacteria</taxon>
        <taxon>Hyphomicrobiales</taxon>
        <taxon>Aurantimonadaceae</taxon>
        <taxon>Fulvimarina</taxon>
    </lineage>
</organism>
<proteinExistence type="predicted"/>
<dbReference type="InterPro" id="IPR023606">
    <property type="entry name" value="CoA-Trfase_III_dom_1_sf"/>
</dbReference>
<dbReference type="InterPro" id="IPR050483">
    <property type="entry name" value="CoA-transferase_III_domain"/>
</dbReference>
<dbReference type="AlphaFoldDB" id="A0A371X036"/>
<gene>
    <name evidence="3" type="ORF">DYI37_15280</name>
</gene>
<dbReference type="InterPro" id="IPR003673">
    <property type="entry name" value="CoA-Trfase_fam_III"/>
</dbReference>
<dbReference type="OrthoDB" id="9806585at2"/>
<evidence type="ECO:0000313" key="3">
    <source>
        <dbReference type="EMBL" id="RFC62601.1"/>
    </source>
</evidence>
<sequence>MAGPLSGIRIADFTSMIAGPLATMILADQGADVIKIERPEGGDHSRQVADRRGGFSASFLQNNRNKRSVALDLKSEAGLQAALDIAASADVVVENFRPGVAERIGIGYEAIRALRPDIVYVSIAGFGFTGEWAKRPVYDPLIQALSGLASVQGGDGPRPRLVRTIVPDKVTAIQASQAITAALFARERTGEGNHLTLSMLDTVAAFLFSSDMSAHTFIGEDGTPDRDAGGMPAERTEAPGQAPAPPDDDKAQSFIELIYETADGFMAVSAHTDKTWAGLSAAVGKPEWLYDARFSTVELRETNKAERLELTQSALLEDTTANWMARLSEHDVPCAPVLTRGEMIDHPQVVANGTVLTMDHPQAGPIRLAASPARFARTPLDPPRPARRLGADTRAVLAEAGYDEDRIEALLAAGAGAQPDEDAR</sequence>
<dbReference type="PANTHER" id="PTHR48207:SF4">
    <property type="entry name" value="BLL6097 PROTEIN"/>
    <property type="match status" value="1"/>
</dbReference>
<reference evidence="3 4" key="1">
    <citation type="submission" date="2018-08" db="EMBL/GenBank/DDBJ databases">
        <title>Fulvimarina sp. 85, whole genome shotgun sequence.</title>
        <authorList>
            <person name="Tuo L."/>
        </authorList>
    </citation>
    <scope>NUCLEOTIDE SEQUENCE [LARGE SCALE GENOMIC DNA]</scope>
    <source>
        <strain evidence="3 4">85</strain>
    </source>
</reference>
<dbReference type="Gene3D" id="3.40.50.10540">
    <property type="entry name" value="Crotonobetainyl-coa:carnitine coa-transferase, domain 1"/>
    <property type="match status" value="1"/>
</dbReference>
<dbReference type="EMBL" id="QURL01000006">
    <property type="protein sequence ID" value="RFC62601.1"/>
    <property type="molecule type" value="Genomic_DNA"/>
</dbReference>
<dbReference type="RefSeq" id="WP_116684125.1">
    <property type="nucleotide sequence ID" value="NZ_QURL01000006.1"/>
</dbReference>
<comment type="caution">
    <text evidence="3">The sequence shown here is derived from an EMBL/GenBank/DDBJ whole genome shotgun (WGS) entry which is preliminary data.</text>
</comment>
<dbReference type="Pfam" id="PF02515">
    <property type="entry name" value="CoA_transf_3"/>
    <property type="match status" value="1"/>
</dbReference>
<evidence type="ECO:0000256" key="1">
    <source>
        <dbReference type="ARBA" id="ARBA00022679"/>
    </source>
</evidence>